<dbReference type="eggNOG" id="ENOG502S4F4">
    <property type="taxonomic scope" value="Eukaryota"/>
</dbReference>
<dbReference type="Pfam" id="PF04930">
    <property type="entry name" value="FUN14"/>
    <property type="match status" value="1"/>
</dbReference>
<proteinExistence type="inferred from homology"/>
<evidence type="ECO:0000256" key="4">
    <source>
        <dbReference type="ARBA" id="ARBA00022989"/>
    </source>
</evidence>
<evidence type="ECO:0000256" key="2">
    <source>
        <dbReference type="ARBA" id="ARBA00009160"/>
    </source>
</evidence>
<dbReference type="InterPro" id="IPR007014">
    <property type="entry name" value="FUN14"/>
</dbReference>
<evidence type="ECO:0000256" key="5">
    <source>
        <dbReference type="ARBA" id="ARBA00023136"/>
    </source>
</evidence>
<dbReference type="OrthoDB" id="3990500at2759"/>
<keyword evidence="8" id="KW-1185">Reference proteome</keyword>
<keyword evidence="4 6" id="KW-1133">Transmembrane helix</keyword>
<gene>
    <name evidence="7" type="ORF">SPAPADRAFT_61407</name>
</gene>
<dbReference type="Proteomes" id="UP000000709">
    <property type="component" value="Unassembled WGS sequence"/>
</dbReference>
<dbReference type="GeneID" id="18873878"/>
<name>G3AQ08_SPAPN</name>
<dbReference type="RefSeq" id="XP_007375605.1">
    <property type="nucleotide sequence ID" value="XM_007375543.1"/>
</dbReference>
<keyword evidence="5 6" id="KW-0472">Membrane</keyword>
<dbReference type="KEGG" id="spaa:SPAPADRAFT_61407"/>
<reference evidence="7 8" key="1">
    <citation type="journal article" date="2011" name="Proc. Natl. Acad. Sci. U.S.A.">
        <title>Comparative genomics of xylose-fermenting fungi for enhanced biofuel production.</title>
        <authorList>
            <person name="Wohlbach D.J."/>
            <person name="Kuo A."/>
            <person name="Sato T.K."/>
            <person name="Potts K.M."/>
            <person name="Salamov A.A."/>
            <person name="LaButti K.M."/>
            <person name="Sun H."/>
            <person name="Clum A."/>
            <person name="Pangilinan J.L."/>
            <person name="Lindquist E.A."/>
            <person name="Lucas S."/>
            <person name="Lapidus A."/>
            <person name="Jin M."/>
            <person name="Gunawan C."/>
            <person name="Balan V."/>
            <person name="Dale B.E."/>
            <person name="Jeffries T.W."/>
            <person name="Zinkel R."/>
            <person name="Barry K.W."/>
            <person name="Grigoriev I.V."/>
            <person name="Gasch A.P."/>
        </authorList>
    </citation>
    <scope>NUCLEOTIDE SEQUENCE [LARGE SCALE GENOMIC DNA]</scope>
    <source>
        <strain evidence="8">NRRL Y-27907 / 11-Y1</strain>
    </source>
</reference>
<dbReference type="AlphaFoldDB" id="G3AQ08"/>
<evidence type="ECO:0000256" key="3">
    <source>
        <dbReference type="ARBA" id="ARBA00022692"/>
    </source>
</evidence>
<protein>
    <submittedName>
        <fullName evidence="7">Uncharacterized protein</fullName>
    </submittedName>
</protein>
<dbReference type="HOGENOM" id="CLU_103433_0_0_1"/>
<accession>G3AQ08</accession>
<comment type="similarity">
    <text evidence="2">Belongs to the FUN14 family.</text>
</comment>
<evidence type="ECO:0000313" key="8">
    <source>
        <dbReference type="Proteomes" id="UP000000709"/>
    </source>
</evidence>
<dbReference type="OMA" id="MWIRPIV"/>
<evidence type="ECO:0000256" key="6">
    <source>
        <dbReference type="SAM" id="Phobius"/>
    </source>
</evidence>
<dbReference type="FunCoup" id="G3AQ08">
    <property type="interactions" value="34"/>
</dbReference>
<evidence type="ECO:0000313" key="7">
    <source>
        <dbReference type="EMBL" id="EGW32329.1"/>
    </source>
</evidence>
<evidence type="ECO:0000256" key="1">
    <source>
        <dbReference type="ARBA" id="ARBA00004370"/>
    </source>
</evidence>
<sequence>MLFLQQLATKRALAISPLKYSYSSFVKPQLTAIVRCAKFSQKSTVSNITRRSASTVSPLRLLFSTSATLLTASLVSSYSSSLIYNDAIAIPETRIQIPTPDTQYHKSRFNNKLNYEELTIGSVTGMFLGIIIGKLSSVFLFVTLASYFLVEFLESRNIINIPWNYIITVGREKIDVKKLVLEKPSFKFSFVLAFIIAAYNV</sequence>
<feature type="transmembrane region" description="Helical" evidence="6">
    <location>
        <begin position="126"/>
        <end position="150"/>
    </location>
</feature>
<dbReference type="GO" id="GO:0016020">
    <property type="term" value="C:membrane"/>
    <property type="evidence" value="ECO:0007669"/>
    <property type="project" value="UniProtKB-SubCell"/>
</dbReference>
<organism evidence="8">
    <name type="scientific">Spathaspora passalidarum (strain NRRL Y-27907 / 11-Y1)</name>
    <dbReference type="NCBI Taxonomy" id="619300"/>
    <lineage>
        <taxon>Eukaryota</taxon>
        <taxon>Fungi</taxon>
        <taxon>Dikarya</taxon>
        <taxon>Ascomycota</taxon>
        <taxon>Saccharomycotina</taxon>
        <taxon>Pichiomycetes</taxon>
        <taxon>Debaryomycetaceae</taxon>
        <taxon>Spathaspora</taxon>
    </lineage>
</organism>
<dbReference type="STRING" id="619300.G3AQ08"/>
<dbReference type="EMBL" id="GL996502">
    <property type="protein sequence ID" value="EGW32329.1"/>
    <property type="molecule type" value="Genomic_DNA"/>
</dbReference>
<keyword evidence="3 6" id="KW-0812">Transmembrane</keyword>
<comment type="subcellular location">
    <subcellularLocation>
        <location evidence="1">Membrane</location>
    </subcellularLocation>
</comment>
<dbReference type="InParanoid" id="G3AQ08"/>